<feature type="compositionally biased region" description="Basic and acidic residues" evidence="1">
    <location>
        <begin position="71"/>
        <end position="89"/>
    </location>
</feature>
<evidence type="ECO:0000313" key="4">
    <source>
        <dbReference type="EMBL" id="OIJ68845.1"/>
    </source>
</evidence>
<dbReference type="InterPro" id="IPR002477">
    <property type="entry name" value="Peptidoglycan-bd-like"/>
</dbReference>
<dbReference type="SUPFAM" id="SSF47090">
    <property type="entry name" value="PGBD-like"/>
    <property type="match status" value="1"/>
</dbReference>
<evidence type="ECO:0000256" key="2">
    <source>
        <dbReference type="SAM" id="Phobius"/>
    </source>
</evidence>
<evidence type="ECO:0000313" key="5">
    <source>
        <dbReference type="Proteomes" id="UP000034196"/>
    </source>
</evidence>
<dbReference type="EMBL" id="LAVA02000011">
    <property type="protein sequence ID" value="OIJ68845.1"/>
    <property type="molecule type" value="Genomic_DNA"/>
</dbReference>
<feature type="domain" description="Peptidoglycan binding-like" evidence="3">
    <location>
        <begin position="239"/>
        <end position="299"/>
    </location>
</feature>
<dbReference type="Pfam" id="PF01471">
    <property type="entry name" value="PG_binding_1"/>
    <property type="match status" value="1"/>
</dbReference>
<feature type="region of interest" description="Disordered" evidence="1">
    <location>
        <begin position="1"/>
        <end position="170"/>
    </location>
</feature>
<reference evidence="4" key="1">
    <citation type="submission" date="2016-10" db="EMBL/GenBank/DDBJ databases">
        <title>Genome sequence of Streptomyces mangrovisoli MUSC 149.</title>
        <authorList>
            <person name="Lee L.-H."/>
            <person name="Ser H.-L."/>
        </authorList>
    </citation>
    <scope>NUCLEOTIDE SEQUENCE [LARGE SCALE GENOMIC DNA]</scope>
    <source>
        <strain evidence="4">MUSC 149</strain>
    </source>
</reference>
<dbReference type="Proteomes" id="UP000034196">
    <property type="component" value="Unassembled WGS sequence"/>
</dbReference>
<feature type="compositionally biased region" description="Basic and acidic residues" evidence="1">
    <location>
        <begin position="29"/>
        <end position="39"/>
    </location>
</feature>
<evidence type="ECO:0000259" key="3">
    <source>
        <dbReference type="Pfam" id="PF01471"/>
    </source>
</evidence>
<protein>
    <recommendedName>
        <fullName evidence="3">Peptidoglycan binding-like domain-containing protein</fullName>
    </recommendedName>
</protein>
<keyword evidence="2" id="KW-1133">Transmembrane helix</keyword>
<dbReference type="InterPro" id="IPR036366">
    <property type="entry name" value="PGBDSf"/>
</dbReference>
<comment type="caution">
    <text evidence="4">The sequence shown here is derived from an EMBL/GenBank/DDBJ whole genome shotgun (WGS) entry which is preliminary data.</text>
</comment>
<dbReference type="Gene3D" id="1.10.101.10">
    <property type="entry name" value="PGBD-like superfamily/PGBD"/>
    <property type="match status" value="1"/>
</dbReference>
<organism evidence="4 5">
    <name type="scientific">Streptomyces mangrovisoli</name>
    <dbReference type="NCBI Taxonomy" id="1428628"/>
    <lineage>
        <taxon>Bacteria</taxon>
        <taxon>Bacillati</taxon>
        <taxon>Actinomycetota</taxon>
        <taxon>Actinomycetes</taxon>
        <taxon>Kitasatosporales</taxon>
        <taxon>Streptomycetaceae</taxon>
        <taxon>Streptomyces</taxon>
    </lineage>
</organism>
<evidence type="ECO:0000256" key="1">
    <source>
        <dbReference type="SAM" id="MobiDB-lite"/>
    </source>
</evidence>
<feature type="transmembrane region" description="Helical" evidence="2">
    <location>
        <begin position="180"/>
        <end position="200"/>
    </location>
</feature>
<feature type="compositionally biased region" description="Low complexity" evidence="1">
    <location>
        <begin position="206"/>
        <end position="233"/>
    </location>
</feature>
<sequence>MPTPAEPGQPQDRPHERPVLEPIRVIRPRRTDALAELMKDLPPPGGYDDSDPAPPPAAAAPPAPPSSSARPSERPRMAEAFRRPAERRPRPSQPFGAPRGPDPSHSFAAPERSRPSPSPSSRPSPRPSPRPGPSSPLSASMRSHDFEDDTQELPPVGDGPDRADAGAGRPFGFGPGLRRAAVAVAVTAAALVGFGCALLLPGRGEAATPQPSHPATTPAAAPAGATDPDGPGTLREGDSGKEVTELEQRLLRIPDVYPNGSTAGRYDAQLTAAVARFQLWYGIRGDENGVYGNDTREALESRTTLDAT</sequence>
<keyword evidence="2" id="KW-0472">Membrane</keyword>
<feature type="compositionally biased region" description="Pro residues" evidence="1">
    <location>
        <begin position="52"/>
        <end position="65"/>
    </location>
</feature>
<keyword evidence="5" id="KW-1185">Reference proteome</keyword>
<keyword evidence="2" id="KW-0812">Transmembrane</keyword>
<gene>
    <name evidence="4" type="ORF">WN71_005100</name>
</gene>
<feature type="region of interest" description="Disordered" evidence="1">
    <location>
        <begin position="205"/>
        <end position="239"/>
    </location>
</feature>
<dbReference type="STRING" id="1428628.WN71_005100"/>
<feature type="compositionally biased region" description="Pro residues" evidence="1">
    <location>
        <begin position="116"/>
        <end position="134"/>
    </location>
</feature>
<accession>A0A1J4P5P9</accession>
<dbReference type="InterPro" id="IPR036365">
    <property type="entry name" value="PGBD-like_sf"/>
</dbReference>
<dbReference type="AlphaFoldDB" id="A0A1J4P5P9"/>
<name>A0A1J4P5P9_9ACTN</name>
<proteinExistence type="predicted"/>